<dbReference type="PANTHER" id="PTHR10231">
    <property type="entry name" value="NUCLEOTIDE-SUGAR TRANSMEMBRANE TRANSPORTER"/>
    <property type="match status" value="1"/>
</dbReference>
<keyword evidence="8" id="KW-1185">Reference proteome</keyword>
<dbReference type="InterPro" id="IPR007271">
    <property type="entry name" value="Nuc_sug_transpt"/>
</dbReference>
<dbReference type="GO" id="GO:0000139">
    <property type="term" value="C:Golgi membrane"/>
    <property type="evidence" value="ECO:0007669"/>
    <property type="project" value="InterPro"/>
</dbReference>
<feature type="transmembrane region" description="Helical" evidence="6">
    <location>
        <begin position="173"/>
        <end position="190"/>
    </location>
</feature>
<organism evidence="7 8">
    <name type="scientific">Symbiodinium natans</name>
    <dbReference type="NCBI Taxonomy" id="878477"/>
    <lineage>
        <taxon>Eukaryota</taxon>
        <taxon>Sar</taxon>
        <taxon>Alveolata</taxon>
        <taxon>Dinophyceae</taxon>
        <taxon>Suessiales</taxon>
        <taxon>Symbiodiniaceae</taxon>
        <taxon>Symbiodinium</taxon>
    </lineage>
</organism>
<evidence type="ECO:0000256" key="2">
    <source>
        <dbReference type="ARBA" id="ARBA00022692"/>
    </source>
</evidence>
<dbReference type="EMBL" id="CAJNDS010002570">
    <property type="protein sequence ID" value="CAE7529484.1"/>
    <property type="molecule type" value="Genomic_DNA"/>
</dbReference>
<keyword evidence="3 6" id="KW-1133">Transmembrane helix</keyword>
<feature type="transmembrane region" description="Helical" evidence="6">
    <location>
        <begin position="6"/>
        <end position="26"/>
    </location>
</feature>
<evidence type="ECO:0000256" key="6">
    <source>
        <dbReference type="SAM" id="Phobius"/>
    </source>
</evidence>
<evidence type="ECO:0000313" key="8">
    <source>
        <dbReference type="Proteomes" id="UP000604046"/>
    </source>
</evidence>
<gene>
    <name evidence="7" type="ORF">SNAT2548_LOCUS29648</name>
</gene>
<dbReference type="GO" id="GO:0015165">
    <property type="term" value="F:pyrimidine nucleotide-sugar transmembrane transporter activity"/>
    <property type="evidence" value="ECO:0007669"/>
    <property type="project" value="InterPro"/>
</dbReference>
<feature type="transmembrane region" description="Helical" evidence="6">
    <location>
        <begin position="143"/>
        <end position="161"/>
    </location>
</feature>
<evidence type="ECO:0000256" key="4">
    <source>
        <dbReference type="ARBA" id="ARBA00023136"/>
    </source>
</evidence>
<proteinExistence type="predicted"/>
<dbReference type="AlphaFoldDB" id="A0A812TMJ0"/>
<protein>
    <recommendedName>
        <fullName evidence="9">Sugar phosphate transporter domain-containing protein</fullName>
    </recommendedName>
</protein>
<name>A0A812TMJ0_9DINO</name>
<evidence type="ECO:0008006" key="9">
    <source>
        <dbReference type="Google" id="ProtNLM"/>
    </source>
</evidence>
<feature type="non-terminal residue" evidence="7">
    <location>
        <position position="1"/>
    </location>
</feature>
<feature type="region of interest" description="Disordered" evidence="5">
    <location>
        <begin position="200"/>
        <end position="234"/>
    </location>
</feature>
<reference evidence="7" key="1">
    <citation type="submission" date="2021-02" db="EMBL/GenBank/DDBJ databases">
        <authorList>
            <person name="Dougan E. K."/>
            <person name="Rhodes N."/>
            <person name="Thang M."/>
            <person name="Chan C."/>
        </authorList>
    </citation>
    <scope>NUCLEOTIDE SEQUENCE</scope>
</reference>
<dbReference type="OrthoDB" id="10336752at2759"/>
<evidence type="ECO:0000256" key="5">
    <source>
        <dbReference type="SAM" id="MobiDB-lite"/>
    </source>
</evidence>
<evidence type="ECO:0000256" key="1">
    <source>
        <dbReference type="ARBA" id="ARBA00004141"/>
    </source>
</evidence>
<dbReference type="Proteomes" id="UP000604046">
    <property type="component" value="Unassembled WGS sequence"/>
</dbReference>
<sequence length="234" mass="26001">RSDCIWEWFILFVISMSLVVFAVGTTSGQEVELRRGTLTGSGLALLKAGLSALAAVLTERQLKHGQYNVWEANTLLKMQSFLVALLVFAAQSMSMEEACPEDKALITTPCIDKRGWDLLTYCVLFAEVGNGWLSVAILKRMSAIVKFVCKAAAAPTLYCLYTVTHFQEHHFQWGTFLPILVMTVFIFLYAKPQFCCPRSSDDGIKPTSSEDQKWVGNYPKGASAETNIPAEDRL</sequence>
<comment type="caution">
    <text evidence="7">The sequence shown here is derived from an EMBL/GenBank/DDBJ whole genome shotgun (WGS) entry which is preliminary data.</text>
</comment>
<feature type="compositionally biased region" description="Basic and acidic residues" evidence="5">
    <location>
        <begin position="200"/>
        <end position="213"/>
    </location>
</feature>
<evidence type="ECO:0000256" key="3">
    <source>
        <dbReference type="ARBA" id="ARBA00022989"/>
    </source>
</evidence>
<accession>A0A812TMJ0</accession>
<keyword evidence="4 6" id="KW-0472">Membrane</keyword>
<evidence type="ECO:0000313" key="7">
    <source>
        <dbReference type="EMBL" id="CAE7529484.1"/>
    </source>
</evidence>
<keyword evidence="2 6" id="KW-0812">Transmembrane</keyword>
<feature type="transmembrane region" description="Helical" evidence="6">
    <location>
        <begin position="38"/>
        <end position="58"/>
    </location>
</feature>
<comment type="subcellular location">
    <subcellularLocation>
        <location evidence="1">Membrane</location>
        <topology evidence="1">Multi-pass membrane protein</topology>
    </subcellularLocation>
</comment>